<dbReference type="Proteomes" id="UP000622166">
    <property type="component" value="Unassembled WGS sequence"/>
</dbReference>
<keyword evidence="2" id="KW-1185">Reference proteome</keyword>
<gene>
    <name evidence="1" type="ORF">GCM10010365_44800</name>
</gene>
<reference evidence="1" key="2">
    <citation type="submission" date="2020-09" db="EMBL/GenBank/DDBJ databases">
        <authorList>
            <person name="Sun Q."/>
            <person name="Ohkuma M."/>
        </authorList>
    </citation>
    <scope>NUCLEOTIDE SEQUENCE</scope>
    <source>
        <strain evidence="1">JCM 4815</strain>
    </source>
</reference>
<evidence type="ECO:0000313" key="1">
    <source>
        <dbReference type="EMBL" id="GGZ19634.1"/>
    </source>
</evidence>
<reference evidence="1" key="1">
    <citation type="journal article" date="2014" name="Int. J. Syst. Evol. Microbiol.">
        <title>Complete genome sequence of Corynebacterium casei LMG S-19264T (=DSM 44701T), isolated from a smear-ripened cheese.</title>
        <authorList>
            <consortium name="US DOE Joint Genome Institute (JGI-PGF)"/>
            <person name="Walter F."/>
            <person name="Albersmeier A."/>
            <person name="Kalinowski J."/>
            <person name="Ruckert C."/>
        </authorList>
    </citation>
    <scope>NUCLEOTIDE SEQUENCE</scope>
    <source>
        <strain evidence="1">JCM 4815</strain>
    </source>
</reference>
<dbReference type="EMBL" id="BMVW01000009">
    <property type="protein sequence ID" value="GGZ19634.1"/>
    <property type="molecule type" value="Genomic_DNA"/>
</dbReference>
<proteinExistence type="predicted"/>
<protein>
    <submittedName>
        <fullName evidence="1">Uncharacterized protein</fullName>
    </submittedName>
</protein>
<comment type="caution">
    <text evidence="1">The sequence shown here is derived from an EMBL/GenBank/DDBJ whole genome shotgun (WGS) entry which is preliminary data.</text>
</comment>
<sequence length="58" mass="5860">MCAALSRVLAAVGVSSDGPLLRHVLLPRVGGRAADLYGEALTGVTEAALTDLDGVPRS</sequence>
<accession>A0A918PSD3</accession>
<evidence type="ECO:0000313" key="2">
    <source>
        <dbReference type="Proteomes" id="UP000622166"/>
    </source>
</evidence>
<organism evidence="1 2">
    <name type="scientific">Streptomyces poonensis</name>
    <dbReference type="NCBI Taxonomy" id="68255"/>
    <lineage>
        <taxon>Bacteria</taxon>
        <taxon>Bacillati</taxon>
        <taxon>Actinomycetota</taxon>
        <taxon>Actinomycetes</taxon>
        <taxon>Kitasatosporales</taxon>
        <taxon>Streptomycetaceae</taxon>
        <taxon>Streptomyces</taxon>
    </lineage>
</organism>
<dbReference type="AlphaFoldDB" id="A0A918PSD3"/>
<name>A0A918PSD3_9ACTN</name>